<dbReference type="AlphaFoldDB" id="A0AAU9K999"/>
<reference evidence="1" key="1">
    <citation type="submission" date="2021-09" db="EMBL/GenBank/DDBJ databases">
        <authorList>
            <consortium name="AG Swart"/>
            <person name="Singh M."/>
            <person name="Singh A."/>
            <person name="Seah K."/>
            <person name="Emmerich C."/>
        </authorList>
    </citation>
    <scope>NUCLEOTIDE SEQUENCE</scope>
    <source>
        <strain evidence="1">ATCC30299</strain>
    </source>
</reference>
<protein>
    <submittedName>
        <fullName evidence="1">Uncharacterized protein</fullName>
    </submittedName>
</protein>
<name>A0AAU9K999_9CILI</name>
<organism evidence="1 2">
    <name type="scientific">Blepharisma stoltei</name>
    <dbReference type="NCBI Taxonomy" id="1481888"/>
    <lineage>
        <taxon>Eukaryota</taxon>
        <taxon>Sar</taxon>
        <taxon>Alveolata</taxon>
        <taxon>Ciliophora</taxon>
        <taxon>Postciliodesmatophora</taxon>
        <taxon>Heterotrichea</taxon>
        <taxon>Heterotrichida</taxon>
        <taxon>Blepharismidae</taxon>
        <taxon>Blepharisma</taxon>
    </lineage>
</organism>
<evidence type="ECO:0000313" key="2">
    <source>
        <dbReference type="Proteomes" id="UP001162131"/>
    </source>
</evidence>
<dbReference type="EMBL" id="CAJZBQ010000064">
    <property type="protein sequence ID" value="CAG9336295.1"/>
    <property type="molecule type" value="Genomic_DNA"/>
</dbReference>
<comment type="caution">
    <text evidence="1">The sequence shown here is derived from an EMBL/GenBank/DDBJ whole genome shotgun (WGS) entry which is preliminary data.</text>
</comment>
<dbReference type="Proteomes" id="UP001162131">
    <property type="component" value="Unassembled WGS sequence"/>
</dbReference>
<accession>A0AAU9K999</accession>
<evidence type="ECO:0000313" key="1">
    <source>
        <dbReference type="EMBL" id="CAG9336295.1"/>
    </source>
</evidence>
<proteinExistence type="predicted"/>
<sequence>MENQEDSIFYCSEPVQVQSEFPESCDGNGGCCNSTNDDFFSPSNITENCFCTSNATKSGVCPLFPGDEPLQLAIKQVMNWHKSDAIKNCNSDKREYISCAQEMWDSVNYQNLINYLSYVQFYPINLQFNKCVKSALTTNLYGKMSNYLTSYRFSSFNPIN</sequence>
<gene>
    <name evidence="1" type="ORF">BSTOLATCC_MIC66173</name>
</gene>
<keyword evidence="2" id="KW-1185">Reference proteome</keyword>